<keyword evidence="6 7" id="KW-0961">Cell wall biogenesis/degradation</keyword>
<dbReference type="GO" id="GO:0071972">
    <property type="term" value="F:peptidoglycan L,D-transpeptidase activity"/>
    <property type="evidence" value="ECO:0007669"/>
    <property type="project" value="TreeGrafter"/>
</dbReference>
<evidence type="ECO:0000313" key="12">
    <source>
        <dbReference type="Proteomes" id="UP000216339"/>
    </source>
</evidence>
<accession>A0A271IVJ8</accession>
<dbReference type="PANTHER" id="PTHR30582:SF30">
    <property type="entry name" value="BLR4375 PROTEIN"/>
    <property type="match status" value="1"/>
</dbReference>
<organism evidence="11 12">
    <name type="scientific">Rubrivirga marina</name>
    <dbReference type="NCBI Taxonomy" id="1196024"/>
    <lineage>
        <taxon>Bacteria</taxon>
        <taxon>Pseudomonadati</taxon>
        <taxon>Rhodothermota</taxon>
        <taxon>Rhodothermia</taxon>
        <taxon>Rhodothermales</taxon>
        <taxon>Rubricoccaceae</taxon>
        <taxon>Rubrivirga</taxon>
    </lineage>
</organism>
<dbReference type="PANTHER" id="PTHR30582">
    <property type="entry name" value="L,D-TRANSPEPTIDASE"/>
    <property type="match status" value="1"/>
</dbReference>
<name>A0A271IVJ8_9BACT</name>
<dbReference type="SUPFAM" id="SSF47090">
    <property type="entry name" value="PGBD-like"/>
    <property type="match status" value="1"/>
</dbReference>
<keyword evidence="3" id="KW-0808">Transferase</keyword>
<comment type="pathway">
    <text evidence="1 7">Cell wall biogenesis; peptidoglycan biosynthesis.</text>
</comment>
<dbReference type="InterPro" id="IPR002477">
    <property type="entry name" value="Peptidoglycan-bd-like"/>
</dbReference>
<dbReference type="Pfam" id="PF03734">
    <property type="entry name" value="YkuD"/>
    <property type="match status" value="1"/>
</dbReference>
<dbReference type="InterPro" id="IPR050979">
    <property type="entry name" value="LD-transpeptidase"/>
</dbReference>
<dbReference type="EMBL" id="MQWD01000001">
    <property type="protein sequence ID" value="PAP75281.1"/>
    <property type="molecule type" value="Genomic_DNA"/>
</dbReference>
<dbReference type="InterPro" id="IPR038063">
    <property type="entry name" value="Transpep_catalytic_dom"/>
</dbReference>
<evidence type="ECO:0000256" key="7">
    <source>
        <dbReference type="PROSITE-ProRule" id="PRU01373"/>
    </source>
</evidence>
<evidence type="ECO:0000256" key="4">
    <source>
        <dbReference type="ARBA" id="ARBA00022960"/>
    </source>
</evidence>
<evidence type="ECO:0000256" key="6">
    <source>
        <dbReference type="ARBA" id="ARBA00023316"/>
    </source>
</evidence>
<dbReference type="AlphaFoldDB" id="A0A271IVJ8"/>
<reference evidence="11 12" key="1">
    <citation type="submission" date="2016-11" db="EMBL/GenBank/DDBJ databases">
        <title>Study of marine rhodopsin-containing bacteria.</title>
        <authorList>
            <person name="Yoshizawa S."/>
            <person name="Kumagai Y."/>
            <person name="Kogure K."/>
        </authorList>
    </citation>
    <scope>NUCLEOTIDE SEQUENCE [LARGE SCALE GENOMIC DNA]</scope>
    <source>
        <strain evidence="11 12">SAORIC-28</strain>
    </source>
</reference>
<dbReference type="InterPro" id="IPR036365">
    <property type="entry name" value="PGBD-like_sf"/>
</dbReference>
<evidence type="ECO:0000256" key="8">
    <source>
        <dbReference type="SAM" id="MobiDB-lite"/>
    </source>
</evidence>
<dbReference type="GO" id="GO:0005576">
    <property type="term" value="C:extracellular region"/>
    <property type="evidence" value="ECO:0007669"/>
    <property type="project" value="TreeGrafter"/>
</dbReference>
<dbReference type="CDD" id="cd16913">
    <property type="entry name" value="YkuD_like"/>
    <property type="match status" value="1"/>
</dbReference>
<dbReference type="GO" id="GO:0016740">
    <property type="term" value="F:transferase activity"/>
    <property type="evidence" value="ECO:0007669"/>
    <property type="project" value="UniProtKB-KW"/>
</dbReference>
<dbReference type="RefSeq" id="WP_095508915.1">
    <property type="nucleotide sequence ID" value="NZ_MQWD01000001.1"/>
</dbReference>
<keyword evidence="4 7" id="KW-0133">Cell shape</keyword>
<dbReference type="GO" id="GO:0018104">
    <property type="term" value="P:peptidoglycan-protein cross-linking"/>
    <property type="evidence" value="ECO:0007669"/>
    <property type="project" value="TreeGrafter"/>
</dbReference>
<feature type="chain" id="PRO_5012695920" description="L,D-TPase catalytic domain-containing protein" evidence="9">
    <location>
        <begin position="16"/>
        <end position="418"/>
    </location>
</feature>
<evidence type="ECO:0000256" key="9">
    <source>
        <dbReference type="SAM" id="SignalP"/>
    </source>
</evidence>
<dbReference type="Proteomes" id="UP000216339">
    <property type="component" value="Unassembled WGS sequence"/>
</dbReference>
<dbReference type="InterPro" id="IPR005490">
    <property type="entry name" value="LD_TPept_cat_dom"/>
</dbReference>
<sequence>MRALPLLLAFGFAFAACQLDGGETEPTTDPDPAPAPDTTSASGRISTTGGLGLPSADDLEGGRYTGRGRDLVEVDTAGQAAAARTNPETLAAIDTTEAWSSPIRVPLGGDVAGPSVVKLQTLLDRAGFSPGQIDGRWGDNTELALSWFQKAEGLRVTGIADRATVRSLSQRAGQPGQLITTVTLSEDAVAGPFTEIPDDVYAKAELDRLGYESLSEKLGERFHAAPELLARLNGGRDLDALSAGDTLRVPNVGSAPRPSSAVSRLVISSEAGYLHALADDGTVLFHAPVTVGASYDPSPEGAFEVRAIARNPEWHYQPAILESVPDDAEEATLPPGPNNAVGVVWMALSKEHYGIHGTSAPETIGYASSAGCVRLTNWDAERLAAMIEPGVPVRFRDVAGRPGQRAPTDTTTMAARSR</sequence>
<dbReference type="Gene3D" id="1.10.101.10">
    <property type="entry name" value="PGBD-like superfamily/PGBD"/>
    <property type="match status" value="1"/>
</dbReference>
<feature type="compositionally biased region" description="Polar residues" evidence="8">
    <location>
        <begin position="407"/>
        <end position="418"/>
    </location>
</feature>
<evidence type="ECO:0000256" key="3">
    <source>
        <dbReference type="ARBA" id="ARBA00022679"/>
    </source>
</evidence>
<feature type="domain" description="L,D-TPase catalytic" evidence="10">
    <location>
        <begin position="263"/>
        <end position="396"/>
    </location>
</feature>
<feature type="active site" description="Nucleophile" evidence="7">
    <location>
        <position position="372"/>
    </location>
</feature>
<evidence type="ECO:0000259" key="10">
    <source>
        <dbReference type="PROSITE" id="PS52029"/>
    </source>
</evidence>
<dbReference type="GO" id="GO:0008360">
    <property type="term" value="P:regulation of cell shape"/>
    <property type="evidence" value="ECO:0007669"/>
    <property type="project" value="UniProtKB-UniRule"/>
</dbReference>
<feature type="region of interest" description="Disordered" evidence="8">
    <location>
        <begin position="21"/>
        <end position="66"/>
    </location>
</feature>
<gene>
    <name evidence="11" type="ORF">BSZ37_01890</name>
</gene>
<comment type="similarity">
    <text evidence="2">Belongs to the YkuD family.</text>
</comment>
<dbReference type="GO" id="GO:0071555">
    <property type="term" value="P:cell wall organization"/>
    <property type="evidence" value="ECO:0007669"/>
    <property type="project" value="UniProtKB-UniRule"/>
</dbReference>
<dbReference type="OrthoDB" id="9809748at2"/>
<dbReference type="SUPFAM" id="SSF141523">
    <property type="entry name" value="L,D-transpeptidase catalytic domain-like"/>
    <property type="match status" value="1"/>
</dbReference>
<keyword evidence="12" id="KW-1185">Reference proteome</keyword>
<evidence type="ECO:0000256" key="2">
    <source>
        <dbReference type="ARBA" id="ARBA00005992"/>
    </source>
</evidence>
<dbReference type="UniPathway" id="UPA00219"/>
<dbReference type="PROSITE" id="PS52029">
    <property type="entry name" value="LD_TPASE"/>
    <property type="match status" value="1"/>
</dbReference>
<protein>
    <recommendedName>
        <fullName evidence="10">L,D-TPase catalytic domain-containing protein</fullName>
    </recommendedName>
</protein>
<dbReference type="Pfam" id="PF01471">
    <property type="entry name" value="PG_binding_1"/>
    <property type="match status" value="1"/>
</dbReference>
<dbReference type="InterPro" id="IPR036366">
    <property type="entry name" value="PGBDSf"/>
</dbReference>
<proteinExistence type="inferred from homology"/>
<dbReference type="Gene3D" id="2.40.440.10">
    <property type="entry name" value="L,D-transpeptidase catalytic domain-like"/>
    <property type="match status" value="1"/>
</dbReference>
<keyword evidence="5 7" id="KW-0573">Peptidoglycan synthesis</keyword>
<feature type="active site" description="Proton donor/acceptor" evidence="7">
    <location>
        <position position="356"/>
    </location>
</feature>
<keyword evidence="9" id="KW-0732">Signal</keyword>
<feature type="region of interest" description="Disordered" evidence="8">
    <location>
        <begin position="398"/>
        <end position="418"/>
    </location>
</feature>
<dbReference type="PROSITE" id="PS51257">
    <property type="entry name" value="PROKAR_LIPOPROTEIN"/>
    <property type="match status" value="1"/>
</dbReference>
<comment type="caution">
    <text evidence="11">The sequence shown here is derived from an EMBL/GenBank/DDBJ whole genome shotgun (WGS) entry which is preliminary data.</text>
</comment>
<feature type="signal peptide" evidence="9">
    <location>
        <begin position="1"/>
        <end position="15"/>
    </location>
</feature>
<evidence type="ECO:0000256" key="1">
    <source>
        <dbReference type="ARBA" id="ARBA00004752"/>
    </source>
</evidence>
<evidence type="ECO:0000313" key="11">
    <source>
        <dbReference type="EMBL" id="PAP75281.1"/>
    </source>
</evidence>
<evidence type="ECO:0000256" key="5">
    <source>
        <dbReference type="ARBA" id="ARBA00022984"/>
    </source>
</evidence>